<protein>
    <submittedName>
        <fullName evidence="4">TetR family transcriptional regulator</fullName>
    </submittedName>
</protein>
<comment type="caution">
    <text evidence="4">The sequence shown here is derived from an EMBL/GenBank/DDBJ whole genome shotgun (WGS) entry which is preliminary data.</text>
</comment>
<dbReference type="Proteomes" id="UP000187172">
    <property type="component" value="Unassembled WGS sequence"/>
</dbReference>
<evidence type="ECO:0000256" key="1">
    <source>
        <dbReference type="ARBA" id="ARBA00023125"/>
    </source>
</evidence>
<dbReference type="AlphaFoldDB" id="A0A1R1EZW4"/>
<reference evidence="4 5" key="1">
    <citation type="submission" date="2016-11" db="EMBL/GenBank/DDBJ databases">
        <title>Paenibacillus species isolates.</title>
        <authorList>
            <person name="Beno S.M."/>
        </authorList>
    </citation>
    <scope>NUCLEOTIDE SEQUENCE [LARGE SCALE GENOMIC DNA]</scope>
    <source>
        <strain evidence="4 5">FSL R5-0378</strain>
    </source>
</reference>
<gene>
    <name evidence="4" type="ORF">BK138_01785</name>
</gene>
<feature type="domain" description="HTH tetR-type" evidence="3">
    <location>
        <begin position="17"/>
        <end position="77"/>
    </location>
</feature>
<evidence type="ECO:0000313" key="5">
    <source>
        <dbReference type="Proteomes" id="UP000187172"/>
    </source>
</evidence>
<dbReference type="PRINTS" id="PR00455">
    <property type="entry name" value="HTHTETR"/>
</dbReference>
<dbReference type="RefSeq" id="WP_076165104.1">
    <property type="nucleotide sequence ID" value="NZ_MRTP01000001.1"/>
</dbReference>
<dbReference type="STRING" id="297318.BK138_01785"/>
<evidence type="ECO:0000259" key="3">
    <source>
        <dbReference type="PROSITE" id="PS50977"/>
    </source>
</evidence>
<dbReference type="Gene3D" id="1.10.357.10">
    <property type="entry name" value="Tetracycline Repressor, domain 2"/>
    <property type="match status" value="1"/>
</dbReference>
<dbReference type="PANTHER" id="PTHR30055:SF226">
    <property type="entry name" value="HTH-TYPE TRANSCRIPTIONAL REGULATOR PKSA"/>
    <property type="match status" value="1"/>
</dbReference>
<feature type="DNA-binding region" description="H-T-H motif" evidence="2">
    <location>
        <begin position="40"/>
        <end position="59"/>
    </location>
</feature>
<dbReference type="PROSITE" id="PS50977">
    <property type="entry name" value="HTH_TETR_2"/>
    <property type="match status" value="1"/>
</dbReference>
<dbReference type="InterPro" id="IPR001647">
    <property type="entry name" value="HTH_TetR"/>
</dbReference>
<dbReference type="GO" id="GO:0003700">
    <property type="term" value="F:DNA-binding transcription factor activity"/>
    <property type="evidence" value="ECO:0007669"/>
    <property type="project" value="TreeGrafter"/>
</dbReference>
<name>A0A1R1EZW4_9BACL</name>
<keyword evidence="5" id="KW-1185">Reference proteome</keyword>
<dbReference type="GO" id="GO:0000976">
    <property type="term" value="F:transcription cis-regulatory region binding"/>
    <property type="evidence" value="ECO:0007669"/>
    <property type="project" value="TreeGrafter"/>
</dbReference>
<keyword evidence="1 2" id="KW-0238">DNA-binding</keyword>
<dbReference type="InterPro" id="IPR009057">
    <property type="entry name" value="Homeodomain-like_sf"/>
</dbReference>
<dbReference type="EMBL" id="MRTP01000001">
    <property type="protein sequence ID" value="OMF57374.1"/>
    <property type="molecule type" value="Genomic_DNA"/>
</dbReference>
<dbReference type="SUPFAM" id="SSF46689">
    <property type="entry name" value="Homeodomain-like"/>
    <property type="match status" value="1"/>
</dbReference>
<dbReference type="Pfam" id="PF00440">
    <property type="entry name" value="TetR_N"/>
    <property type="match status" value="1"/>
</dbReference>
<accession>A0A1R1EZW4</accession>
<proteinExistence type="predicted"/>
<evidence type="ECO:0000313" key="4">
    <source>
        <dbReference type="EMBL" id="OMF57374.1"/>
    </source>
</evidence>
<evidence type="ECO:0000256" key="2">
    <source>
        <dbReference type="PROSITE-ProRule" id="PRU00335"/>
    </source>
</evidence>
<sequence>MKETDTSPPRSERRDAAANRQRILDAALRLFEQHGVEAVSMNQIASEAQVGPGTLYRRYKNKSELCLDLIRDSADLLFEEYESYLEQHRTEPAQEQLKYFIRLFIRFREKKSQLLIGVEDSSQTNRPKSRTSSPIYNELNKIFVSLFDKMAASETLSADSDSVFKADMLQMVLSRDFYSIQRDVRGLSPESIFEQICFMFHL</sequence>
<dbReference type="PANTHER" id="PTHR30055">
    <property type="entry name" value="HTH-TYPE TRANSCRIPTIONAL REGULATOR RUTR"/>
    <property type="match status" value="1"/>
</dbReference>
<dbReference type="InterPro" id="IPR050109">
    <property type="entry name" value="HTH-type_TetR-like_transc_reg"/>
</dbReference>
<organism evidence="4 5">
    <name type="scientific">Paenibacillus rhizosphaerae</name>
    <dbReference type="NCBI Taxonomy" id="297318"/>
    <lineage>
        <taxon>Bacteria</taxon>
        <taxon>Bacillati</taxon>
        <taxon>Bacillota</taxon>
        <taxon>Bacilli</taxon>
        <taxon>Bacillales</taxon>
        <taxon>Paenibacillaceae</taxon>
        <taxon>Paenibacillus</taxon>
    </lineage>
</organism>